<name>A0ABT3T596_9GAMM</name>
<dbReference type="Pfam" id="PF07793">
    <property type="entry name" value="DUF1631"/>
    <property type="match status" value="1"/>
</dbReference>
<comment type="caution">
    <text evidence="4">The sequence shown here is derived from an EMBL/GenBank/DDBJ whole genome shotgun (WGS) entry which is preliminary data.</text>
</comment>
<feature type="domain" description="EAL" evidence="2">
    <location>
        <begin position="817"/>
        <end position="1075"/>
    </location>
</feature>
<dbReference type="SUPFAM" id="SSF55073">
    <property type="entry name" value="Nucleotide cyclase"/>
    <property type="match status" value="1"/>
</dbReference>
<organism evidence="4 5">
    <name type="scientific">Candidatus Marimicrobium litorale</name>
    <dbReference type="NCBI Taxonomy" id="2518991"/>
    <lineage>
        <taxon>Bacteria</taxon>
        <taxon>Pseudomonadati</taxon>
        <taxon>Pseudomonadota</taxon>
        <taxon>Gammaproteobacteria</taxon>
        <taxon>Cellvibrionales</taxon>
        <taxon>Halieaceae</taxon>
        <taxon>Marimicrobium</taxon>
    </lineage>
</organism>
<dbReference type="Pfam" id="PF00990">
    <property type="entry name" value="GGDEF"/>
    <property type="match status" value="1"/>
</dbReference>
<dbReference type="SUPFAM" id="SSF141868">
    <property type="entry name" value="EAL domain-like"/>
    <property type="match status" value="1"/>
</dbReference>
<dbReference type="SMART" id="SM00267">
    <property type="entry name" value="GGDEF"/>
    <property type="match status" value="1"/>
</dbReference>
<reference evidence="4" key="1">
    <citation type="submission" date="2019-02" db="EMBL/GenBank/DDBJ databases">
        <authorList>
            <person name="Li S.-H."/>
        </authorList>
    </citation>
    <scope>NUCLEOTIDE SEQUENCE</scope>
    <source>
        <strain evidence="4">IMCC11814</strain>
    </source>
</reference>
<feature type="compositionally biased region" description="Polar residues" evidence="1">
    <location>
        <begin position="129"/>
        <end position="138"/>
    </location>
</feature>
<dbReference type="RefSeq" id="WP_279248391.1">
    <property type="nucleotide sequence ID" value="NZ_SHNO01000001.1"/>
</dbReference>
<dbReference type="Gene3D" id="3.20.20.450">
    <property type="entry name" value="EAL domain"/>
    <property type="match status" value="1"/>
</dbReference>
<dbReference type="PROSITE" id="PS50887">
    <property type="entry name" value="GGDEF"/>
    <property type="match status" value="1"/>
</dbReference>
<dbReference type="Gene3D" id="3.30.70.270">
    <property type="match status" value="1"/>
</dbReference>
<dbReference type="SMART" id="SM00052">
    <property type="entry name" value="EAL"/>
    <property type="match status" value="1"/>
</dbReference>
<evidence type="ECO:0000256" key="1">
    <source>
        <dbReference type="SAM" id="MobiDB-lite"/>
    </source>
</evidence>
<dbReference type="PROSITE" id="PS50883">
    <property type="entry name" value="EAL"/>
    <property type="match status" value="1"/>
</dbReference>
<dbReference type="CDD" id="cd01948">
    <property type="entry name" value="EAL"/>
    <property type="match status" value="1"/>
</dbReference>
<gene>
    <name evidence="4" type="ORF">EYC82_04710</name>
</gene>
<dbReference type="InterPro" id="IPR035919">
    <property type="entry name" value="EAL_sf"/>
</dbReference>
<evidence type="ECO:0000313" key="4">
    <source>
        <dbReference type="EMBL" id="MCX2976649.1"/>
    </source>
</evidence>
<accession>A0ABT3T596</accession>
<proteinExistence type="predicted"/>
<dbReference type="InterPro" id="IPR029787">
    <property type="entry name" value="Nucleotide_cyclase"/>
</dbReference>
<dbReference type="InterPro" id="IPR050706">
    <property type="entry name" value="Cyclic-di-GMP_PDE-like"/>
</dbReference>
<dbReference type="NCBIfam" id="TIGR00254">
    <property type="entry name" value="GGDEF"/>
    <property type="match status" value="1"/>
</dbReference>
<protein>
    <submittedName>
        <fullName evidence="4">DUF1631 family protein</fullName>
    </submittedName>
</protein>
<evidence type="ECO:0000313" key="5">
    <source>
        <dbReference type="Proteomes" id="UP001143304"/>
    </source>
</evidence>
<keyword evidence="5" id="KW-1185">Reference proteome</keyword>
<dbReference type="InterPro" id="IPR000160">
    <property type="entry name" value="GGDEF_dom"/>
</dbReference>
<dbReference type="PANTHER" id="PTHR33121:SF23">
    <property type="entry name" value="CYCLIC DI-GMP PHOSPHODIESTERASE PDEB"/>
    <property type="match status" value="1"/>
</dbReference>
<dbReference type="PANTHER" id="PTHR33121">
    <property type="entry name" value="CYCLIC DI-GMP PHOSPHODIESTERASE PDEF"/>
    <property type="match status" value="1"/>
</dbReference>
<feature type="region of interest" description="Disordered" evidence="1">
    <location>
        <begin position="122"/>
        <end position="145"/>
    </location>
</feature>
<feature type="domain" description="GGDEF" evidence="3">
    <location>
        <begin position="672"/>
        <end position="805"/>
    </location>
</feature>
<dbReference type="Proteomes" id="UP001143304">
    <property type="component" value="Unassembled WGS sequence"/>
</dbReference>
<evidence type="ECO:0000259" key="2">
    <source>
        <dbReference type="PROSITE" id="PS50883"/>
    </source>
</evidence>
<dbReference type="InterPro" id="IPR001633">
    <property type="entry name" value="EAL_dom"/>
</dbReference>
<dbReference type="InterPro" id="IPR043128">
    <property type="entry name" value="Rev_trsase/Diguanyl_cyclase"/>
</dbReference>
<dbReference type="InterPro" id="IPR012434">
    <property type="entry name" value="DUF1631"/>
</dbReference>
<evidence type="ECO:0000259" key="3">
    <source>
        <dbReference type="PROSITE" id="PS50887"/>
    </source>
</evidence>
<dbReference type="EMBL" id="SHNO01000001">
    <property type="protein sequence ID" value="MCX2976649.1"/>
    <property type="molecule type" value="Genomic_DNA"/>
</dbReference>
<dbReference type="CDD" id="cd01949">
    <property type="entry name" value="GGDEF"/>
    <property type="match status" value="1"/>
</dbReference>
<dbReference type="Pfam" id="PF00563">
    <property type="entry name" value="EAL"/>
    <property type="match status" value="1"/>
</dbReference>
<sequence length="1076" mass="120018">MPHTSANDGHLLAALVLDNAVQLSGRVSTLFDGRLRLDNIDVLSTSDLEPARPIEPDSCGILTIAEARGAGTSLDPVRVNISGTIETGLTLEFTRAQHTLASRYRDAITGASAAQARVMDDTTTGTGTLNDAISSQRNEQPRQLGEQLSHAVGDINPTDLFSSVIGALNFKREAEGLLDGGSLSDGVAMSGTWGGATVPSAQLDQSKLTDAHSIARALTDLQRNSSARGDVQQCKSLRTYLADHREELTELRNSSGLTTESLNQLDLVDNLFETIKSNVDVSPDLKQSLGNLQIPLTKLALLDDTFFLDYRHAARAVIDKLSVLAASANFPNKALEDRINHIIDTIVADYESDGSVFQFSLKQIDLLVKQQERDMARNIDRVIRVQEGQQRLEEAKRAVRLVLGERIKSPRAPRVLCDLVDNGWRDLLVLTHVREGDESKGWQEQIKALDLLCFWLDQRLRGAEAEELIAQRLTEAEPILERLGQQISKALPICMIHEELLDEIRDILAGNLDAGLTDFSDQEWAATPHARDLRAKVEDLPRLRRWVKRAEQLDINSWLNYLDDDGQKKRMQLAWMSKEKDRFIFVNERGQKVSDMSTIRLARQLSRGMQPPSPSSSEKLSVVDQSMYQTLEHVQKTLSFDRNHDKLTRLINRGTIYDQIKRALRHSQTKRSQHAVLYINIDNFHLVNEVYDRVVGDQILLEFARLLAQLHSKKSSSARLDGDEFVVLLLDHTSEQAQRVAAQICDDISSGSVDIDGENVSFTVSIGVASIREHSSDAQEVTSAARSAMQRAKQTGRNRVVPYEEEHAKVTDYRIQKSQTRQDLEDAISAERFRLRAQPIKQTVLSDRSISTLHYEILLGVVNSDGSLSPPGDFIQSAERYGFMTLIDRWVVKESFRWISQLMDEQKVLPHLSINLSGASVTDDTFMEYLLDQISEFGVGTSRLCFEITEAGTISNLVKAADFVRAFRNIGCKFSIDDFGTGLASHVYLRELPVDYVKIDGSFITGIDTNRSDYAMAQSINDLAHFLGQKTIAESVETDSIIAKLEELGVDYIQGWGVGYPKPLAEVTDDLSNLEK</sequence>